<protein>
    <recommendedName>
        <fullName evidence="3">Lysine N-acyltransferase MbtK</fullName>
    </recommendedName>
    <alternativeName>
        <fullName evidence="5">Mycobactin synthase protein K</fullName>
    </alternativeName>
</protein>
<dbReference type="PROSITE" id="PS51186">
    <property type="entry name" value="GNAT"/>
    <property type="match status" value="1"/>
</dbReference>
<dbReference type="SMART" id="SM01006">
    <property type="entry name" value="AlcB"/>
    <property type="match status" value="1"/>
</dbReference>
<dbReference type="InterPro" id="IPR000182">
    <property type="entry name" value="GNAT_dom"/>
</dbReference>
<feature type="region of interest" description="Disordered" evidence="6">
    <location>
        <begin position="1"/>
        <end position="39"/>
    </location>
</feature>
<dbReference type="PANTHER" id="PTHR31438">
    <property type="entry name" value="LYSINE N-ACYLTRANSFERASE C17G9.06C-RELATED"/>
    <property type="match status" value="1"/>
</dbReference>
<dbReference type="RefSeq" id="WP_386414069.1">
    <property type="nucleotide sequence ID" value="NZ_JBHSZO010000013.1"/>
</dbReference>
<comment type="function">
    <text evidence="1">Acyltransferase required for the direct transfer of medium- to long-chain fatty acyl moieties from a carrier protein (MbtL) on to the epsilon-amino group of lysine residue in the mycobactin core.</text>
</comment>
<name>A0ABW2GFB8_9ACTN</name>
<dbReference type="Proteomes" id="UP001596413">
    <property type="component" value="Unassembled WGS sequence"/>
</dbReference>
<keyword evidence="8" id="KW-0012">Acyltransferase</keyword>
<dbReference type="Gene3D" id="3.40.630.30">
    <property type="match status" value="1"/>
</dbReference>
<feature type="domain" description="N-acetyltransferase" evidence="7">
    <location>
        <begin position="74"/>
        <end position="237"/>
    </location>
</feature>
<comment type="pathway">
    <text evidence="2">Siderophore biosynthesis; mycobactin biosynthesis.</text>
</comment>
<evidence type="ECO:0000256" key="2">
    <source>
        <dbReference type="ARBA" id="ARBA00005102"/>
    </source>
</evidence>
<evidence type="ECO:0000256" key="1">
    <source>
        <dbReference type="ARBA" id="ARBA00003818"/>
    </source>
</evidence>
<keyword evidence="9" id="KW-1185">Reference proteome</keyword>
<dbReference type="GO" id="GO:0016746">
    <property type="term" value="F:acyltransferase activity"/>
    <property type="evidence" value="ECO:0007669"/>
    <property type="project" value="UniProtKB-KW"/>
</dbReference>
<organism evidence="8 9">
    <name type="scientific">Streptomyces polyrhachis</name>
    <dbReference type="NCBI Taxonomy" id="1282885"/>
    <lineage>
        <taxon>Bacteria</taxon>
        <taxon>Bacillati</taxon>
        <taxon>Actinomycetota</taxon>
        <taxon>Actinomycetes</taxon>
        <taxon>Kitasatosporales</taxon>
        <taxon>Streptomycetaceae</taxon>
        <taxon>Streptomyces</taxon>
    </lineage>
</organism>
<dbReference type="InterPro" id="IPR019432">
    <property type="entry name" value="Acyltransferase_MbtK/IucB-like"/>
</dbReference>
<keyword evidence="8" id="KW-0808">Transferase</keyword>
<evidence type="ECO:0000256" key="3">
    <source>
        <dbReference type="ARBA" id="ARBA00020586"/>
    </source>
</evidence>
<comment type="caution">
    <text evidence="8">The sequence shown here is derived from an EMBL/GenBank/DDBJ whole genome shotgun (WGS) entry which is preliminary data.</text>
</comment>
<evidence type="ECO:0000256" key="5">
    <source>
        <dbReference type="ARBA" id="ARBA00031122"/>
    </source>
</evidence>
<evidence type="ECO:0000313" key="9">
    <source>
        <dbReference type="Proteomes" id="UP001596413"/>
    </source>
</evidence>
<sequence>MQGQPPHPAARTGRTRRPRRHPVGVRHHPQPPERRPAVNDDTLILRSPFAAPTAPERAHPVTGWAAARTPAGRFRLEPVNARRDLPLLHEWMNDPAVDAFWELAGPVSRLAAHLAQQATAGAGSCLGLLDGRPMSYWEVYRADLDPLAAHYAARPHDTGVHLLIGAETDRGRGLGPVLLRAVAELVFDHRPLCERVVAEPDIRNAASVAAFRTAGFHFHGELTLPTKRAALMVRERSTRPW</sequence>
<evidence type="ECO:0000256" key="4">
    <source>
        <dbReference type="ARBA" id="ARBA00023251"/>
    </source>
</evidence>
<feature type="compositionally biased region" description="Basic residues" evidence="6">
    <location>
        <begin position="13"/>
        <end position="29"/>
    </location>
</feature>
<dbReference type="InterPro" id="IPR016181">
    <property type="entry name" value="Acyl_CoA_acyltransferase"/>
</dbReference>
<evidence type="ECO:0000256" key="6">
    <source>
        <dbReference type="SAM" id="MobiDB-lite"/>
    </source>
</evidence>
<evidence type="ECO:0000259" key="7">
    <source>
        <dbReference type="PROSITE" id="PS51186"/>
    </source>
</evidence>
<reference evidence="9" key="1">
    <citation type="journal article" date="2019" name="Int. J. Syst. Evol. Microbiol.">
        <title>The Global Catalogue of Microorganisms (GCM) 10K type strain sequencing project: providing services to taxonomists for standard genome sequencing and annotation.</title>
        <authorList>
            <consortium name="The Broad Institute Genomics Platform"/>
            <consortium name="The Broad Institute Genome Sequencing Center for Infectious Disease"/>
            <person name="Wu L."/>
            <person name="Ma J."/>
        </authorList>
    </citation>
    <scope>NUCLEOTIDE SEQUENCE [LARGE SCALE GENOMIC DNA]</scope>
    <source>
        <strain evidence="9">CGMCC 1.13681</strain>
    </source>
</reference>
<evidence type="ECO:0000313" key="8">
    <source>
        <dbReference type="EMBL" id="MFC7218621.1"/>
    </source>
</evidence>
<dbReference type="Pfam" id="PF13523">
    <property type="entry name" value="Acetyltransf_8"/>
    <property type="match status" value="1"/>
</dbReference>
<proteinExistence type="predicted"/>
<dbReference type="SUPFAM" id="SSF55729">
    <property type="entry name" value="Acyl-CoA N-acyltransferases (Nat)"/>
    <property type="match status" value="1"/>
</dbReference>
<dbReference type="PANTHER" id="PTHR31438:SF1">
    <property type="entry name" value="LYSINE N-ACYLTRANSFERASE C17G9.06C-RELATED"/>
    <property type="match status" value="1"/>
</dbReference>
<keyword evidence="4" id="KW-0046">Antibiotic resistance</keyword>
<accession>A0ABW2GFB8</accession>
<dbReference type="EMBL" id="JBHSZO010000013">
    <property type="protein sequence ID" value="MFC7218621.1"/>
    <property type="molecule type" value="Genomic_DNA"/>
</dbReference>
<gene>
    <name evidence="8" type="ORF">ACFQLX_10645</name>
</gene>